<dbReference type="Pfam" id="PF05821">
    <property type="entry name" value="NDUF_B8"/>
    <property type="match status" value="1"/>
</dbReference>
<dbReference type="PANTHER" id="PTHR12840:SF1">
    <property type="entry name" value="NADH DEHYDROGENASE [UBIQUINONE] 1 BETA SUBCOMPLEX SUBUNIT 8, MITOCHONDRIAL"/>
    <property type="match status" value="1"/>
</dbReference>
<dbReference type="Proteomes" id="UP000279236">
    <property type="component" value="Unassembled WGS sequence"/>
</dbReference>
<dbReference type="RefSeq" id="XP_028479580.1">
    <property type="nucleotide sequence ID" value="XM_028620608.1"/>
</dbReference>
<proteinExistence type="predicted"/>
<keyword evidence="3" id="KW-1185">Reference proteome</keyword>
<dbReference type="InterPro" id="IPR008699">
    <property type="entry name" value="NDUFB8"/>
</dbReference>
<organism evidence="2 3">
    <name type="scientific">Apiotrichum porosum</name>
    <dbReference type="NCBI Taxonomy" id="105984"/>
    <lineage>
        <taxon>Eukaryota</taxon>
        <taxon>Fungi</taxon>
        <taxon>Dikarya</taxon>
        <taxon>Basidiomycota</taxon>
        <taxon>Agaricomycotina</taxon>
        <taxon>Tremellomycetes</taxon>
        <taxon>Trichosporonales</taxon>
        <taxon>Trichosporonaceae</taxon>
        <taxon>Apiotrichum</taxon>
    </lineage>
</organism>
<dbReference type="GeneID" id="39589610"/>
<reference evidence="2 3" key="1">
    <citation type="submission" date="2018-11" db="EMBL/GenBank/DDBJ databases">
        <title>Genome sequence of Apiotrichum porosum DSM 27194.</title>
        <authorList>
            <person name="Aliyu H."/>
            <person name="Gorte O."/>
            <person name="Ochsenreither K."/>
        </authorList>
    </citation>
    <scope>NUCLEOTIDE SEQUENCE [LARGE SCALE GENOMIC DNA]</scope>
    <source>
        <strain evidence="2 3">DSM 27194</strain>
    </source>
</reference>
<gene>
    <name evidence="2" type="ORF">EHS24_005067</name>
</gene>
<feature type="compositionally biased region" description="Basic and acidic residues" evidence="1">
    <location>
        <begin position="134"/>
        <end position="149"/>
    </location>
</feature>
<dbReference type="OrthoDB" id="2014058at2759"/>
<sequence>MIRPSAALLRPIARQVAARRFASTTAGGIEHHSPSDPIPAPPRGVAPDPQLVGQDYPQLPEVSLQTRSPYGWWDRQERKNFNEIVLEEEDRLGMWGPDIHKTTPFSALMQLSLALSLVGGFAYILSVTRPESPVAKRDYPYNGLEKELGGHGGARAEQPVLDDE</sequence>
<comment type="caution">
    <text evidence="2">The sequence shown here is derived from an EMBL/GenBank/DDBJ whole genome shotgun (WGS) entry which is preliminary data.</text>
</comment>
<feature type="region of interest" description="Disordered" evidence="1">
    <location>
        <begin position="133"/>
        <end position="164"/>
    </location>
</feature>
<dbReference type="GO" id="GO:0005739">
    <property type="term" value="C:mitochondrion"/>
    <property type="evidence" value="ECO:0007669"/>
    <property type="project" value="InterPro"/>
</dbReference>
<dbReference type="EMBL" id="RSCE01000002">
    <property type="protein sequence ID" value="RSH86795.1"/>
    <property type="molecule type" value="Genomic_DNA"/>
</dbReference>
<name>A0A427Y6T5_9TREE</name>
<feature type="region of interest" description="Disordered" evidence="1">
    <location>
        <begin position="25"/>
        <end position="47"/>
    </location>
</feature>
<dbReference type="AlphaFoldDB" id="A0A427Y6T5"/>
<dbReference type="STRING" id="105984.A0A427Y6T5"/>
<accession>A0A427Y6T5</accession>
<dbReference type="PANTHER" id="PTHR12840">
    <property type="entry name" value="NADH-UBIQUINONE OXIDOREDUCTASE ASHI SUBUNIT"/>
    <property type="match status" value="1"/>
</dbReference>
<evidence type="ECO:0000256" key="1">
    <source>
        <dbReference type="SAM" id="MobiDB-lite"/>
    </source>
</evidence>
<evidence type="ECO:0000313" key="3">
    <source>
        <dbReference type="Proteomes" id="UP000279236"/>
    </source>
</evidence>
<protein>
    <submittedName>
        <fullName evidence="2">Uncharacterized protein</fullName>
    </submittedName>
</protein>
<evidence type="ECO:0000313" key="2">
    <source>
        <dbReference type="EMBL" id="RSH86795.1"/>
    </source>
</evidence>